<evidence type="ECO:0000313" key="3">
    <source>
        <dbReference type="Proteomes" id="UP000265515"/>
    </source>
</evidence>
<accession>A0A388LKU9</accession>
<comment type="caution">
    <text evidence="2">The sequence shown here is derived from an EMBL/GenBank/DDBJ whole genome shotgun (WGS) entry which is preliminary data.</text>
</comment>
<name>A0A388LKU9_CHABU</name>
<evidence type="ECO:0000313" key="2">
    <source>
        <dbReference type="EMBL" id="GBG82950.1"/>
    </source>
</evidence>
<reference evidence="2 3" key="1">
    <citation type="journal article" date="2018" name="Cell">
        <title>The Chara Genome: Secondary Complexity and Implications for Plant Terrestrialization.</title>
        <authorList>
            <person name="Nishiyama T."/>
            <person name="Sakayama H."/>
            <person name="Vries J.D."/>
            <person name="Buschmann H."/>
            <person name="Saint-Marcoux D."/>
            <person name="Ullrich K.K."/>
            <person name="Haas F.B."/>
            <person name="Vanderstraeten L."/>
            <person name="Becker D."/>
            <person name="Lang D."/>
            <person name="Vosolsobe S."/>
            <person name="Rombauts S."/>
            <person name="Wilhelmsson P.K.I."/>
            <person name="Janitza P."/>
            <person name="Kern R."/>
            <person name="Heyl A."/>
            <person name="Rumpler F."/>
            <person name="Villalobos L.I.A.C."/>
            <person name="Clay J.M."/>
            <person name="Skokan R."/>
            <person name="Toyoda A."/>
            <person name="Suzuki Y."/>
            <person name="Kagoshima H."/>
            <person name="Schijlen E."/>
            <person name="Tajeshwar N."/>
            <person name="Catarino B."/>
            <person name="Hetherington A.J."/>
            <person name="Saltykova A."/>
            <person name="Bonnot C."/>
            <person name="Breuninger H."/>
            <person name="Symeonidi A."/>
            <person name="Radhakrishnan G.V."/>
            <person name="Van Nieuwerburgh F."/>
            <person name="Deforce D."/>
            <person name="Chang C."/>
            <person name="Karol K.G."/>
            <person name="Hedrich R."/>
            <person name="Ulvskov P."/>
            <person name="Glockner G."/>
            <person name="Delwiche C.F."/>
            <person name="Petrasek J."/>
            <person name="Van de Peer Y."/>
            <person name="Friml J."/>
            <person name="Beilby M."/>
            <person name="Dolan L."/>
            <person name="Kohara Y."/>
            <person name="Sugano S."/>
            <person name="Fujiyama A."/>
            <person name="Delaux P.-M."/>
            <person name="Quint M."/>
            <person name="TheiBen G."/>
            <person name="Hagemann M."/>
            <person name="Harholt J."/>
            <person name="Dunand C."/>
            <person name="Zachgo S."/>
            <person name="Langdale J."/>
            <person name="Maumus F."/>
            <person name="Straeten D.V.D."/>
            <person name="Gould S.B."/>
            <person name="Rensing S.A."/>
        </authorList>
    </citation>
    <scope>NUCLEOTIDE SEQUENCE [LARGE SCALE GENOMIC DNA]</scope>
    <source>
        <strain evidence="2 3">S276</strain>
    </source>
</reference>
<dbReference type="AlphaFoldDB" id="A0A388LKU9"/>
<protein>
    <submittedName>
        <fullName evidence="2">Uncharacterized protein</fullName>
    </submittedName>
</protein>
<evidence type="ECO:0000256" key="1">
    <source>
        <dbReference type="SAM" id="MobiDB-lite"/>
    </source>
</evidence>
<sequence length="362" mass="40422">MEKLRKEEERVVEIDKKVELQVAIKTGEFFDRMEANLGSVFTLVRKAKGKKHAVYISDQGLSSEGGNNEGATKEIWRKTRRRAISEKRKRGPELVFEDSPPMLTPAKRTPRTNRQKGTGGTLHVTRSKAKVKTKLSPYVEKCKKSPRQPGMVAKVRFRNQAMEELQAIWKDEGVAYNGKVDAIFDIASRRTWKAFGEVEPIDLFGAIGREKEESTIVEGEENELYPNGGLPDAAPTKVMKMVSTIGSFATTSTESYRPGYKRQGDMTNSDRPDISKYQGNPAGVQESCELGGCSTILAWKKTSLLAQTVNDREDVVMIETIAGEGACNIHSNGEARCSRNRQRFQFAIRDLRSSFVTMANCA</sequence>
<proteinExistence type="predicted"/>
<feature type="region of interest" description="Disordered" evidence="1">
    <location>
        <begin position="253"/>
        <end position="272"/>
    </location>
</feature>
<gene>
    <name evidence="2" type="ORF">CBR_g36476</name>
</gene>
<feature type="region of interest" description="Disordered" evidence="1">
    <location>
        <begin position="95"/>
        <end position="125"/>
    </location>
</feature>
<dbReference type="EMBL" id="BFEA01000423">
    <property type="protein sequence ID" value="GBG82950.1"/>
    <property type="molecule type" value="Genomic_DNA"/>
</dbReference>
<feature type="compositionally biased region" description="Basic and acidic residues" evidence="1">
    <location>
        <begin position="262"/>
        <end position="272"/>
    </location>
</feature>
<organism evidence="2 3">
    <name type="scientific">Chara braunii</name>
    <name type="common">Braun's stonewort</name>
    <dbReference type="NCBI Taxonomy" id="69332"/>
    <lineage>
        <taxon>Eukaryota</taxon>
        <taxon>Viridiplantae</taxon>
        <taxon>Streptophyta</taxon>
        <taxon>Charophyceae</taxon>
        <taxon>Charales</taxon>
        <taxon>Characeae</taxon>
        <taxon>Chara</taxon>
    </lineage>
</organism>
<dbReference type="Proteomes" id="UP000265515">
    <property type="component" value="Unassembled WGS sequence"/>
</dbReference>
<keyword evidence="3" id="KW-1185">Reference proteome</keyword>
<dbReference type="Gramene" id="GBG82950">
    <property type="protein sequence ID" value="GBG82950"/>
    <property type="gene ID" value="CBR_g36476"/>
</dbReference>